<feature type="coiled-coil region" evidence="3">
    <location>
        <begin position="361"/>
        <end position="388"/>
    </location>
</feature>
<sequence length="391" mass="44008">MNAELELRAAGTAVPQAAPVDFAPRGSATPTLTLNTQAPIAPAPAEETRIPEVKLSPEEQQVVEEFANRIDITDSSLILGYGAAAQQKISKFTESALDKVRTHDLGEAGELMTQLMGQLKGFTDEEPRGFFGMFRKAQSQVELMKARYDGVQANVDKICDALTGHQIQLMKDIAMFDKMYEANLDYYRELSMYIEAGRLKLRQTRNEVLPELQRRASQTGLMEDAQAANDLANMCGRFEKKLFDLDLTRNISIQMAPQIRLLQNNDQQMAEKIQSTLANTIPLWKNQMVLSLGLEHSRQAMEAQRAVTNMTNELLRKNADTLKMGSIETAKEAERGIVDIETLKYTNQSLINTLDEVLRIQQDGAQKRQNAERELRQIEGELKQKMLEMRG</sequence>
<gene>
    <name evidence="4" type="ORF">IAC59_03840</name>
</gene>
<evidence type="ECO:0000256" key="3">
    <source>
        <dbReference type="SAM" id="Coils"/>
    </source>
</evidence>
<dbReference type="AlphaFoldDB" id="A0A9D1LQV9"/>
<accession>A0A9D1LQV9</accession>
<comment type="caution">
    <text evidence="4">The sequence shown here is derived from an EMBL/GenBank/DDBJ whole genome shotgun (WGS) entry which is preliminary data.</text>
</comment>
<dbReference type="PANTHER" id="PTHR38432">
    <property type="entry name" value="TELA-LIKE PROTEIN SAOUHSC_01408"/>
    <property type="match status" value="1"/>
</dbReference>
<evidence type="ECO:0000256" key="1">
    <source>
        <dbReference type="ARBA" id="ARBA00005541"/>
    </source>
</evidence>
<dbReference type="Proteomes" id="UP000824123">
    <property type="component" value="Unassembled WGS sequence"/>
</dbReference>
<evidence type="ECO:0000313" key="4">
    <source>
        <dbReference type="EMBL" id="HIU46374.1"/>
    </source>
</evidence>
<evidence type="ECO:0000256" key="2">
    <source>
        <dbReference type="PIRNR" id="PIRNR026508"/>
    </source>
</evidence>
<dbReference type="InterPro" id="IPR008863">
    <property type="entry name" value="Toxic_anion-R_TelA"/>
</dbReference>
<dbReference type="EMBL" id="DVNK01000027">
    <property type="protein sequence ID" value="HIU46374.1"/>
    <property type="molecule type" value="Genomic_DNA"/>
</dbReference>
<dbReference type="PANTHER" id="PTHR38432:SF1">
    <property type="entry name" value="TELA-LIKE PROTEIN SAOUHSC_01408"/>
    <property type="match status" value="1"/>
</dbReference>
<name>A0A9D1LQV9_9FIRM</name>
<organism evidence="4 5">
    <name type="scientific">Candidatus Fimadaptatus faecigallinarum</name>
    <dbReference type="NCBI Taxonomy" id="2840814"/>
    <lineage>
        <taxon>Bacteria</taxon>
        <taxon>Bacillati</taxon>
        <taxon>Bacillota</taxon>
        <taxon>Clostridia</taxon>
        <taxon>Eubacteriales</taxon>
        <taxon>Candidatus Fimadaptatus</taxon>
    </lineage>
</organism>
<reference evidence="4" key="1">
    <citation type="submission" date="2020-10" db="EMBL/GenBank/DDBJ databases">
        <authorList>
            <person name="Gilroy R."/>
        </authorList>
    </citation>
    <scope>NUCLEOTIDE SEQUENCE</scope>
    <source>
        <strain evidence="4">ChiSxjej2B14-8506</strain>
    </source>
</reference>
<proteinExistence type="inferred from homology"/>
<keyword evidence="3" id="KW-0175">Coiled coil</keyword>
<evidence type="ECO:0000313" key="5">
    <source>
        <dbReference type="Proteomes" id="UP000824123"/>
    </source>
</evidence>
<protein>
    <submittedName>
        <fullName evidence="4">Toxic anion resistance protein</fullName>
    </submittedName>
</protein>
<comment type="similarity">
    <text evidence="1 2">Belongs to the TelA family.</text>
</comment>
<reference evidence="4" key="2">
    <citation type="journal article" date="2021" name="PeerJ">
        <title>Extensive microbial diversity within the chicken gut microbiome revealed by metagenomics and culture.</title>
        <authorList>
            <person name="Gilroy R."/>
            <person name="Ravi A."/>
            <person name="Getino M."/>
            <person name="Pursley I."/>
            <person name="Horton D.L."/>
            <person name="Alikhan N.F."/>
            <person name="Baker D."/>
            <person name="Gharbi K."/>
            <person name="Hall N."/>
            <person name="Watson M."/>
            <person name="Adriaenssens E.M."/>
            <person name="Foster-Nyarko E."/>
            <person name="Jarju S."/>
            <person name="Secka A."/>
            <person name="Antonio M."/>
            <person name="Oren A."/>
            <person name="Chaudhuri R.R."/>
            <person name="La Ragione R."/>
            <person name="Hildebrand F."/>
            <person name="Pallen M.J."/>
        </authorList>
    </citation>
    <scope>NUCLEOTIDE SEQUENCE</scope>
    <source>
        <strain evidence="4">ChiSxjej2B14-8506</strain>
    </source>
</reference>
<dbReference type="PIRSF" id="PIRSF026508">
    <property type="entry name" value="TelA"/>
    <property type="match status" value="1"/>
</dbReference>
<dbReference type="Pfam" id="PF05816">
    <property type="entry name" value="TelA"/>
    <property type="match status" value="1"/>
</dbReference>